<name>A0AB37UC70_9CYAN</name>
<comment type="subunit">
    <text evidence="5">Homodimer.</text>
</comment>
<evidence type="ECO:0000256" key="4">
    <source>
        <dbReference type="ARBA" id="ARBA00005877"/>
    </source>
</evidence>
<dbReference type="GO" id="GO:0046872">
    <property type="term" value="F:metal ion binding"/>
    <property type="evidence" value="ECO:0007669"/>
    <property type="project" value="UniProtKB-KW"/>
</dbReference>
<keyword evidence="18" id="KW-1185">Reference proteome</keyword>
<keyword evidence="13" id="KW-0333">Golgi apparatus</keyword>
<evidence type="ECO:0000256" key="8">
    <source>
        <dbReference type="ARBA" id="ARBA00022737"/>
    </source>
</evidence>
<feature type="binding site" evidence="15">
    <location>
        <position position="169"/>
    </location>
    <ligand>
        <name>Fe cation</name>
        <dbReference type="ChEBI" id="CHEBI:24875"/>
    </ligand>
</feature>
<dbReference type="InterPro" id="IPR005956">
    <property type="entry name" value="4OHPhenylPyrv_dOase"/>
</dbReference>
<evidence type="ECO:0000256" key="1">
    <source>
        <dbReference type="ARBA" id="ARBA00004395"/>
    </source>
</evidence>
<evidence type="ECO:0000256" key="10">
    <source>
        <dbReference type="ARBA" id="ARBA00022964"/>
    </source>
</evidence>
<reference evidence="17 18" key="1">
    <citation type="journal article" date="2019" name="Genome Biol. Evol.">
        <title>Day and night: Metabolic profiles and evolutionary relationships of six axenic non-marine cyanobacteria.</title>
        <authorList>
            <person name="Will S.E."/>
            <person name="Henke P."/>
            <person name="Boedeker C."/>
            <person name="Huang S."/>
            <person name="Brinkmann H."/>
            <person name="Rohde M."/>
            <person name="Jarek M."/>
            <person name="Friedl T."/>
            <person name="Seufert S."/>
            <person name="Schumacher M."/>
            <person name="Overmann J."/>
            <person name="Neumann-Schaal M."/>
            <person name="Petersen J."/>
        </authorList>
    </citation>
    <scope>NUCLEOTIDE SEQUENCE [LARGE SCALE GENOMIC DNA]</scope>
    <source>
        <strain evidence="17 18">SAG 39.79</strain>
    </source>
</reference>
<gene>
    <name evidence="17" type="ORF">DSM107010_56510</name>
</gene>
<dbReference type="Proteomes" id="UP000282574">
    <property type="component" value="Unassembled WGS sequence"/>
</dbReference>
<evidence type="ECO:0000256" key="5">
    <source>
        <dbReference type="ARBA" id="ARBA00011738"/>
    </source>
</evidence>
<evidence type="ECO:0000313" key="18">
    <source>
        <dbReference type="Proteomes" id="UP000282574"/>
    </source>
</evidence>
<keyword evidence="11" id="KW-0560">Oxidoreductase</keyword>
<dbReference type="GO" id="GO:0042802">
    <property type="term" value="F:identical protein binding"/>
    <property type="evidence" value="ECO:0007669"/>
    <property type="project" value="UniProtKB-ARBA"/>
</dbReference>
<keyword evidence="12 15" id="KW-0408">Iron</keyword>
<dbReference type="GO" id="GO:0003868">
    <property type="term" value="F:4-hydroxyphenylpyruvate dioxygenase activity"/>
    <property type="evidence" value="ECO:0007669"/>
    <property type="project" value="InterPro"/>
</dbReference>
<dbReference type="CDD" id="cd07250">
    <property type="entry name" value="HPPD_C_like"/>
    <property type="match status" value="1"/>
</dbReference>
<sequence>MSDFCPIKRFDHLEFYVGNARQAALFYSKCFGFTIAAYRGLETNSRATASYVLEQGDIRFVLSTGLHPEHPISKSVLKHGDGIAIIALEVPDVVSAYQETTRRGAVGAIAPTEAQDNYGVLRYSAIHAYGDTLIEFVDRSNYAGVFAPGFEPRNLHANRKGVGLKTIDHVVANVELGAMERWTQFFAETMGFNLLIHFDDRAISTEYSALMSKVMQDSTGTIKLPINEPALGKGKSQIEEYLEYYHGAGIQHVACATDSIVETVTQMRAAGVEFLSTPKTYYENLEERVGKIEEPIERLAELGILVDREEDGYLFQIFTQPVQDRPTLFFEVIERHGAQGFGEGNFKSLFVAIEREQTLRGNLAIATV</sequence>
<feature type="domain" description="VOC" evidence="16">
    <location>
        <begin position="9"/>
        <end position="139"/>
    </location>
</feature>
<dbReference type="InterPro" id="IPR037523">
    <property type="entry name" value="VOC_core"/>
</dbReference>
<feature type="binding site" evidence="15">
    <location>
        <position position="331"/>
    </location>
    <ligand>
        <name>Fe cation</name>
        <dbReference type="ChEBI" id="CHEBI:24875"/>
    </ligand>
</feature>
<comment type="similarity">
    <text evidence="4">Belongs to the 4HPPD family.</text>
</comment>
<keyword evidence="9" id="KW-0256">Endoplasmic reticulum</keyword>
<dbReference type="FunFam" id="3.10.180.10:FF:000022">
    <property type="entry name" value="4-hydroxyphenylpyruvate dioxygenase"/>
    <property type="match status" value="1"/>
</dbReference>
<dbReference type="InterPro" id="IPR029068">
    <property type="entry name" value="Glyas_Bleomycin-R_OHBP_Dase"/>
</dbReference>
<dbReference type="InterPro" id="IPR041735">
    <property type="entry name" value="4OHPhenylPyrv_dOase_C"/>
</dbReference>
<evidence type="ECO:0000256" key="12">
    <source>
        <dbReference type="ARBA" id="ARBA00023004"/>
    </source>
</evidence>
<evidence type="ECO:0000256" key="15">
    <source>
        <dbReference type="PIRSR" id="PIRSR009283-1"/>
    </source>
</evidence>
<evidence type="ECO:0000256" key="6">
    <source>
        <dbReference type="ARBA" id="ARBA00022490"/>
    </source>
</evidence>
<dbReference type="Gene3D" id="3.10.180.10">
    <property type="entry name" value="2,3-Dihydroxybiphenyl 1,2-Dioxygenase, domain 1"/>
    <property type="match status" value="2"/>
</dbReference>
<keyword evidence="7 15" id="KW-0479">Metal-binding</keyword>
<evidence type="ECO:0000313" key="17">
    <source>
        <dbReference type="EMBL" id="RUT04905.1"/>
    </source>
</evidence>
<evidence type="ECO:0000256" key="13">
    <source>
        <dbReference type="ARBA" id="ARBA00023034"/>
    </source>
</evidence>
<feature type="binding site" evidence="15">
    <location>
        <position position="252"/>
    </location>
    <ligand>
        <name>Fe cation</name>
        <dbReference type="ChEBI" id="CHEBI:24875"/>
    </ligand>
</feature>
<dbReference type="NCBIfam" id="TIGR01263">
    <property type="entry name" value="4HPPD"/>
    <property type="match status" value="1"/>
</dbReference>
<comment type="caution">
    <text evidence="17">The sequence shown here is derived from an EMBL/GenBank/DDBJ whole genome shotgun (WGS) entry which is preliminary data.</text>
</comment>
<keyword evidence="14" id="KW-0472">Membrane</keyword>
<dbReference type="GO" id="GO:0005737">
    <property type="term" value="C:cytoplasm"/>
    <property type="evidence" value="ECO:0007669"/>
    <property type="project" value="UniProtKB-SubCell"/>
</dbReference>
<dbReference type="PANTHER" id="PTHR11959">
    <property type="entry name" value="4-HYDROXYPHENYLPYRUVATE DIOXYGENASE"/>
    <property type="match status" value="1"/>
</dbReference>
<dbReference type="SUPFAM" id="SSF54593">
    <property type="entry name" value="Glyoxalase/Bleomycin resistance protein/Dihydroxybiphenyl dioxygenase"/>
    <property type="match status" value="1"/>
</dbReference>
<protein>
    <submittedName>
        <fullName evidence="17">4-hydroxyphenylpyruvate dioxygenase</fullName>
    </submittedName>
</protein>
<dbReference type="InterPro" id="IPR004360">
    <property type="entry name" value="Glyas_Fos-R_dOase_dom"/>
</dbReference>
<proteinExistence type="inferred from homology"/>
<evidence type="ECO:0000256" key="7">
    <source>
        <dbReference type="ARBA" id="ARBA00022723"/>
    </source>
</evidence>
<evidence type="ECO:0000256" key="14">
    <source>
        <dbReference type="ARBA" id="ARBA00023136"/>
    </source>
</evidence>
<comment type="cofactor">
    <cofactor evidence="15">
        <name>Fe cation</name>
        <dbReference type="ChEBI" id="CHEBI:24875"/>
    </cofactor>
    <text evidence="15">Binds 1 Fe cation per subunit.</text>
</comment>
<dbReference type="GO" id="GO:0006572">
    <property type="term" value="P:L-tyrosine catabolic process"/>
    <property type="evidence" value="ECO:0007669"/>
    <property type="project" value="TreeGrafter"/>
</dbReference>
<evidence type="ECO:0000256" key="11">
    <source>
        <dbReference type="ARBA" id="ARBA00023002"/>
    </source>
</evidence>
<keyword evidence="10 17" id="KW-0223">Dioxygenase</keyword>
<accession>A0AB37UC70</accession>
<evidence type="ECO:0000256" key="2">
    <source>
        <dbReference type="ARBA" id="ARBA00004406"/>
    </source>
</evidence>
<evidence type="ECO:0000256" key="3">
    <source>
        <dbReference type="ARBA" id="ARBA00004496"/>
    </source>
</evidence>
<evidence type="ECO:0000256" key="9">
    <source>
        <dbReference type="ARBA" id="ARBA00022824"/>
    </source>
</evidence>
<dbReference type="PANTHER" id="PTHR11959:SF1">
    <property type="entry name" value="4-HYDROXYPHENYLPYRUVATE DIOXYGENASE"/>
    <property type="match status" value="1"/>
</dbReference>
<dbReference type="InterPro" id="IPR041736">
    <property type="entry name" value="4OHPhenylPyrv_dOase_N"/>
</dbReference>
<evidence type="ECO:0000259" key="16">
    <source>
        <dbReference type="PROSITE" id="PS51819"/>
    </source>
</evidence>
<dbReference type="Pfam" id="PF00903">
    <property type="entry name" value="Glyoxalase"/>
    <property type="match status" value="2"/>
</dbReference>
<keyword evidence="6" id="KW-0963">Cytoplasm</keyword>
<dbReference type="PIRSF" id="PIRSF009283">
    <property type="entry name" value="HPP_dOase"/>
    <property type="match status" value="1"/>
</dbReference>
<feature type="domain" description="VOC" evidence="16">
    <location>
        <begin position="166"/>
        <end position="320"/>
    </location>
</feature>
<dbReference type="PROSITE" id="PS51819">
    <property type="entry name" value="VOC"/>
    <property type="match status" value="2"/>
</dbReference>
<dbReference type="CDD" id="cd08342">
    <property type="entry name" value="HPPD_N_like"/>
    <property type="match status" value="1"/>
</dbReference>
<dbReference type="AlphaFoldDB" id="A0AB37UC70"/>
<dbReference type="RefSeq" id="WP_015155318.1">
    <property type="nucleotide sequence ID" value="NZ_JAVKZF010000001.1"/>
</dbReference>
<comment type="subcellular location">
    <subcellularLocation>
        <location evidence="3">Cytoplasm</location>
    </subcellularLocation>
    <subcellularLocation>
        <location evidence="2">Endoplasmic reticulum membrane</location>
        <topology evidence="2">Peripheral membrane protein</topology>
    </subcellularLocation>
    <subcellularLocation>
        <location evidence="1">Golgi apparatus membrane</location>
        <topology evidence="1">Peripheral membrane protein</topology>
    </subcellularLocation>
</comment>
<keyword evidence="8" id="KW-0677">Repeat</keyword>
<organism evidence="17 18">
    <name type="scientific">Chroococcidiopsis cubana SAG 39.79</name>
    <dbReference type="NCBI Taxonomy" id="388085"/>
    <lineage>
        <taxon>Bacteria</taxon>
        <taxon>Bacillati</taxon>
        <taxon>Cyanobacteriota</taxon>
        <taxon>Cyanophyceae</taxon>
        <taxon>Chroococcidiopsidales</taxon>
        <taxon>Chroococcidiopsidaceae</taxon>
        <taxon>Chroococcidiopsis</taxon>
    </lineage>
</organism>
<dbReference type="EMBL" id="RSCK01000081">
    <property type="protein sequence ID" value="RUT04905.1"/>
    <property type="molecule type" value="Genomic_DNA"/>
</dbReference>